<dbReference type="GO" id="GO:0008990">
    <property type="term" value="F:rRNA (guanine-N2-)-methyltransferase activity"/>
    <property type="evidence" value="ECO:0007669"/>
    <property type="project" value="UniProtKB-UniRule"/>
</dbReference>
<dbReference type="EC" id="2.1.1.242" evidence="3"/>
<keyword evidence="2 3" id="KW-0949">S-adenosyl-L-methionine</keyword>
<organism evidence="4 5">
    <name type="scientific">Buchnera aphidicola</name>
    <name type="common">Therioaphis trifolii</name>
    <dbReference type="NCBI Taxonomy" id="1241884"/>
    <lineage>
        <taxon>Bacteria</taxon>
        <taxon>Pseudomonadati</taxon>
        <taxon>Pseudomonadota</taxon>
        <taxon>Gammaproteobacteria</taxon>
        <taxon>Enterobacterales</taxon>
        <taxon>Erwiniaceae</taxon>
        <taxon>Buchnera</taxon>
    </lineage>
</organism>
<dbReference type="EMBL" id="CP032996">
    <property type="protein sequence ID" value="QCI27377.1"/>
    <property type="molecule type" value="Genomic_DNA"/>
</dbReference>
<dbReference type="Proteomes" id="UP000298603">
    <property type="component" value="Chromosome"/>
</dbReference>
<keyword evidence="5" id="KW-1185">Reference proteome</keyword>
<dbReference type="OrthoDB" id="3191794at2"/>
<evidence type="ECO:0000313" key="4">
    <source>
        <dbReference type="EMBL" id="QCI27377.1"/>
    </source>
</evidence>
<dbReference type="InterPro" id="IPR029063">
    <property type="entry name" value="SAM-dependent_MTases_sf"/>
</dbReference>
<comment type="caution">
    <text evidence="3">Lacks conserved residue(s) required for the propagation of feature annotation.</text>
</comment>
<accession>A0A4D6YBM2</accession>
<comment type="function">
    <text evidence="3">Specifically methylates the guanosine in position 1516 of 16S rRNA.</text>
</comment>
<evidence type="ECO:0000256" key="2">
    <source>
        <dbReference type="ARBA" id="ARBA00022691"/>
    </source>
</evidence>
<dbReference type="InterPro" id="IPR007536">
    <property type="entry name" value="16SrRNA_methylTrfase_J"/>
</dbReference>
<dbReference type="Gene3D" id="3.40.50.150">
    <property type="entry name" value="Vaccinia Virus protein VP39"/>
    <property type="match status" value="1"/>
</dbReference>
<keyword evidence="3 4" id="KW-0808">Transferase</keyword>
<dbReference type="SUPFAM" id="SSF53335">
    <property type="entry name" value="S-adenosyl-L-methionine-dependent methyltransferases"/>
    <property type="match status" value="1"/>
</dbReference>
<dbReference type="RefSeq" id="WP_158349690.1">
    <property type="nucleotide sequence ID" value="NZ_CP032996.1"/>
</dbReference>
<gene>
    <name evidence="3" type="primary">rsmJ</name>
    <name evidence="4" type="ORF">D9V81_02050</name>
</gene>
<evidence type="ECO:0000256" key="1">
    <source>
        <dbReference type="ARBA" id="ARBA00022603"/>
    </source>
</evidence>
<dbReference type="AlphaFoldDB" id="A0A4D6YBM2"/>
<comment type="similarity">
    <text evidence="3">Belongs to the methyltransferase superfamily. RsmJ family.</text>
</comment>
<feature type="binding site" evidence="3">
    <location>
        <position position="167"/>
    </location>
    <ligand>
        <name>S-adenosyl-L-methionine</name>
        <dbReference type="ChEBI" id="CHEBI:59789"/>
    </ligand>
</feature>
<keyword evidence="1 3" id="KW-0489">Methyltransferase</keyword>
<proteinExistence type="inferred from homology"/>
<dbReference type="GO" id="GO:0005737">
    <property type="term" value="C:cytoplasm"/>
    <property type="evidence" value="ECO:0007669"/>
    <property type="project" value="UniProtKB-SubCell"/>
</dbReference>
<keyword evidence="3" id="KW-0963">Cytoplasm</keyword>
<dbReference type="PANTHER" id="PTHR36112:SF1">
    <property type="entry name" value="RIBOSOMAL RNA SMALL SUBUNIT METHYLTRANSFERASE J"/>
    <property type="match status" value="1"/>
</dbReference>
<dbReference type="PANTHER" id="PTHR36112">
    <property type="entry name" value="RIBOSOMAL RNA SMALL SUBUNIT METHYLTRANSFERASE J"/>
    <property type="match status" value="1"/>
</dbReference>
<comment type="catalytic activity">
    <reaction evidence="3">
        <text>guanosine(1516) in 16S rRNA + S-adenosyl-L-methionine = N(2)-methylguanosine(1516) in 16S rRNA + S-adenosyl-L-homocysteine + H(+)</text>
        <dbReference type="Rhea" id="RHEA:43220"/>
        <dbReference type="Rhea" id="RHEA-COMP:10412"/>
        <dbReference type="Rhea" id="RHEA-COMP:10413"/>
        <dbReference type="ChEBI" id="CHEBI:15378"/>
        <dbReference type="ChEBI" id="CHEBI:57856"/>
        <dbReference type="ChEBI" id="CHEBI:59789"/>
        <dbReference type="ChEBI" id="CHEBI:74269"/>
        <dbReference type="ChEBI" id="CHEBI:74481"/>
        <dbReference type="EC" id="2.1.1.242"/>
    </reaction>
</comment>
<comment type="subcellular location">
    <subcellularLocation>
        <location evidence="3">Cytoplasm</location>
    </subcellularLocation>
</comment>
<evidence type="ECO:0000256" key="3">
    <source>
        <dbReference type="HAMAP-Rule" id="MF_01523"/>
    </source>
</evidence>
<sequence length="243" mass="28938">MKYKINIINKCEKKFLLIKKIWNLKNDNNSKFSLIIKPNRIELKNNSLSSQKNIWVNFNYKNYQKYKKDKKIKIIKAIKIKKNKFINIIDATAGLGKDAFIFFSYGCKVTMIERHPILSILLFDGLKRGYKDKKIGHLIKKNINIIYNTSMNINQLNIPKPDVIYLDPMFQKKKNNALSKKEIRTIQNLVKYDLNTNLLFQKCFLFCKNKVVVKRPKNEKTISKKKPNYNIKTKKYRFDIYLK</sequence>
<keyword evidence="3" id="KW-0698">rRNA processing</keyword>
<dbReference type="HAMAP" id="MF_01523">
    <property type="entry name" value="16SrRNA_methyltr_J"/>
    <property type="match status" value="1"/>
</dbReference>
<dbReference type="Pfam" id="PF04445">
    <property type="entry name" value="SAM_MT"/>
    <property type="match status" value="1"/>
</dbReference>
<protein>
    <recommendedName>
        <fullName evidence="3">Ribosomal RNA small subunit methyltransferase J</fullName>
        <ecNumber evidence="3">2.1.1.242</ecNumber>
    </recommendedName>
    <alternativeName>
        <fullName evidence="3">16S rRNA m2G1516 methyltransferase</fullName>
    </alternativeName>
    <alternativeName>
        <fullName evidence="3">rRNA (guanine-N(2)-)-methyltransferase</fullName>
    </alternativeName>
</protein>
<name>A0A4D6YBM2_9GAMM</name>
<evidence type="ECO:0000313" key="5">
    <source>
        <dbReference type="Proteomes" id="UP000298603"/>
    </source>
</evidence>
<reference evidence="4 5" key="1">
    <citation type="submission" date="2018-10" db="EMBL/GenBank/DDBJ databases">
        <title>Comparative functional genomics of the obligate endosymbiont Buchnera aphidicola.</title>
        <authorList>
            <person name="Chong R.A."/>
        </authorList>
    </citation>
    <scope>NUCLEOTIDE SEQUENCE [LARGE SCALE GENOMIC DNA]</scope>
    <source>
        <strain evidence="4 5">Tma</strain>
    </source>
</reference>
<feature type="binding site" evidence="3">
    <location>
        <begin position="113"/>
        <end position="114"/>
    </location>
    <ligand>
        <name>S-adenosyl-L-methionine</name>
        <dbReference type="ChEBI" id="CHEBI:59789"/>
    </ligand>
</feature>